<keyword evidence="1" id="KW-1133">Transmembrane helix</keyword>
<feature type="non-terminal residue" evidence="2">
    <location>
        <position position="1"/>
    </location>
</feature>
<keyword evidence="1" id="KW-0472">Membrane</keyword>
<name>A0A955KW66_9BACT</name>
<organism evidence="2 3">
    <name type="scientific">Candidatus Dojkabacteria bacterium</name>
    <dbReference type="NCBI Taxonomy" id="2099670"/>
    <lineage>
        <taxon>Bacteria</taxon>
        <taxon>Candidatus Dojkabacteria</taxon>
    </lineage>
</organism>
<protein>
    <submittedName>
        <fullName evidence="2">Uncharacterized protein</fullName>
    </submittedName>
</protein>
<feature type="transmembrane region" description="Helical" evidence="1">
    <location>
        <begin position="20"/>
        <end position="37"/>
    </location>
</feature>
<evidence type="ECO:0000313" key="2">
    <source>
        <dbReference type="EMBL" id="MCA9374795.1"/>
    </source>
</evidence>
<reference evidence="2" key="1">
    <citation type="submission" date="2020-04" db="EMBL/GenBank/DDBJ databases">
        <authorList>
            <person name="Zhang T."/>
        </authorList>
    </citation>
    <scope>NUCLEOTIDE SEQUENCE</scope>
    <source>
        <strain evidence="2">HKST-UBA16</strain>
    </source>
</reference>
<comment type="caution">
    <text evidence="2">The sequence shown here is derived from an EMBL/GenBank/DDBJ whole genome shotgun (WGS) entry which is preliminary data.</text>
</comment>
<gene>
    <name evidence="2" type="ORF">KC622_00530</name>
</gene>
<proteinExistence type="predicted"/>
<dbReference type="AlphaFoldDB" id="A0A955KW66"/>
<evidence type="ECO:0000313" key="3">
    <source>
        <dbReference type="Proteomes" id="UP000748332"/>
    </source>
</evidence>
<evidence type="ECO:0000256" key="1">
    <source>
        <dbReference type="SAM" id="Phobius"/>
    </source>
</evidence>
<dbReference type="Proteomes" id="UP000748332">
    <property type="component" value="Unassembled WGS sequence"/>
</dbReference>
<keyword evidence="1" id="KW-0812">Transmembrane</keyword>
<dbReference type="EMBL" id="JAGQLM010000021">
    <property type="protein sequence ID" value="MCA9374795.1"/>
    <property type="molecule type" value="Genomic_DNA"/>
</dbReference>
<accession>A0A955KW66</accession>
<reference evidence="2" key="2">
    <citation type="journal article" date="2021" name="Microbiome">
        <title>Successional dynamics and alternative stable states in a saline activated sludge microbial community over 9 years.</title>
        <authorList>
            <person name="Wang Y."/>
            <person name="Ye J."/>
            <person name="Ju F."/>
            <person name="Liu L."/>
            <person name="Boyd J.A."/>
            <person name="Deng Y."/>
            <person name="Parks D.H."/>
            <person name="Jiang X."/>
            <person name="Yin X."/>
            <person name="Woodcroft B.J."/>
            <person name="Tyson G.W."/>
            <person name="Hugenholtz P."/>
            <person name="Polz M.F."/>
            <person name="Zhang T."/>
        </authorList>
    </citation>
    <scope>NUCLEOTIDE SEQUENCE</scope>
    <source>
        <strain evidence="2">HKST-UBA16</strain>
    </source>
</reference>
<sequence>AGEFFVVNWQDLILTKYNIVLIYLMGFLFITGIYYLSEKFSLYKKYIPAIFILLLTIFFVGQHGSLYNNVGRKKREMELLYVKMGEYIQTNYSESNNLFLASDPQFGVWSKHDYIWYPDLYWGDWDNELSTVVNTYNVRYLVITSTNINNSGLYDEIPQDKYDKIITSSRMTLVKRYQHGSDFVELWELSGIN</sequence>
<feature type="transmembrane region" description="Helical" evidence="1">
    <location>
        <begin position="49"/>
        <end position="67"/>
    </location>
</feature>